<feature type="region of interest" description="Disordered" evidence="1">
    <location>
        <begin position="1"/>
        <end position="22"/>
    </location>
</feature>
<dbReference type="Proteomes" id="UP000002051">
    <property type="component" value="Chromosome 6"/>
</dbReference>
<evidence type="ECO:0000313" key="2">
    <source>
        <dbReference type="EMBL" id="KEH26906.1"/>
    </source>
</evidence>
<evidence type="ECO:0000313" key="3">
    <source>
        <dbReference type="EnsemblPlants" id="KEH26906"/>
    </source>
</evidence>
<proteinExistence type="predicted"/>
<reference evidence="3" key="3">
    <citation type="submission" date="2015-04" db="UniProtKB">
        <authorList>
            <consortium name="EnsemblPlants"/>
        </authorList>
    </citation>
    <scope>IDENTIFICATION</scope>
    <source>
        <strain evidence="3">cv. Jemalong A17</strain>
    </source>
</reference>
<accession>A0A072UBS8</accession>
<reference evidence="2 4" key="2">
    <citation type="journal article" date="2014" name="BMC Genomics">
        <title>An improved genome release (version Mt4.0) for the model legume Medicago truncatula.</title>
        <authorList>
            <person name="Tang H."/>
            <person name="Krishnakumar V."/>
            <person name="Bidwell S."/>
            <person name="Rosen B."/>
            <person name="Chan A."/>
            <person name="Zhou S."/>
            <person name="Gentzbittel L."/>
            <person name="Childs K.L."/>
            <person name="Yandell M."/>
            <person name="Gundlach H."/>
            <person name="Mayer K.F."/>
            <person name="Schwartz D.C."/>
            <person name="Town C.D."/>
        </authorList>
    </citation>
    <scope>GENOME REANNOTATION</scope>
    <source>
        <strain evidence="2">A17</strain>
        <strain evidence="3 4">cv. Jemalong A17</strain>
    </source>
</reference>
<protein>
    <submittedName>
        <fullName evidence="2 3">Uncharacterized protein</fullName>
    </submittedName>
</protein>
<name>A0A072UBS8_MEDTR</name>
<gene>
    <name evidence="2" type="ordered locus">MTR_6g079230</name>
</gene>
<dbReference type="EMBL" id="CM001222">
    <property type="protein sequence ID" value="KEH26906.1"/>
    <property type="molecule type" value="Genomic_DNA"/>
</dbReference>
<evidence type="ECO:0000313" key="4">
    <source>
        <dbReference type="Proteomes" id="UP000002051"/>
    </source>
</evidence>
<dbReference type="PaxDb" id="3880-AES76334"/>
<dbReference type="AlphaFoldDB" id="A0A072UBS8"/>
<dbReference type="EnsemblPlants" id="KEH26906">
    <property type="protein sequence ID" value="KEH26906"/>
    <property type="gene ID" value="MTR_6g079230"/>
</dbReference>
<sequence>MTGLDRGFRIKDSENSKPSDMQDCKLTELVDVDELQKFRRTHNHGTMMIQNRTKQIWWYLREF</sequence>
<dbReference type="HOGENOM" id="CLU_2889191_0_0_1"/>
<keyword evidence="4" id="KW-1185">Reference proteome</keyword>
<reference evidence="2 4" key="1">
    <citation type="journal article" date="2011" name="Nature">
        <title>The Medicago genome provides insight into the evolution of rhizobial symbioses.</title>
        <authorList>
            <person name="Young N.D."/>
            <person name="Debelle F."/>
            <person name="Oldroyd G.E."/>
            <person name="Geurts R."/>
            <person name="Cannon S.B."/>
            <person name="Udvardi M.K."/>
            <person name="Benedito V.A."/>
            <person name="Mayer K.F."/>
            <person name="Gouzy J."/>
            <person name="Schoof H."/>
            <person name="Van de Peer Y."/>
            <person name="Proost S."/>
            <person name="Cook D.R."/>
            <person name="Meyers B.C."/>
            <person name="Spannagl M."/>
            <person name="Cheung F."/>
            <person name="De Mita S."/>
            <person name="Krishnakumar V."/>
            <person name="Gundlach H."/>
            <person name="Zhou S."/>
            <person name="Mudge J."/>
            <person name="Bharti A.K."/>
            <person name="Murray J.D."/>
            <person name="Naoumkina M.A."/>
            <person name="Rosen B."/>
            <person name="Silverstein K.A."/>
            <person name="Tang H."/>
            <person name="Rombauts S."/>
            <person name="Zhao P.X."/>
            <person name="Zhou P."/>
            <person name="Barbe V."/>
            <person name="Bardou P."/>
            <person name="Bechner M."/>
            <person name="Bellec A."/>
            <person name="Berger A."/>
            <person name="Berges H."/>
            <person name="Bidwell S."/>
            <person name="Bisseling T."/>
            <person name="Choisne N."/>
            <person name="Couloux A."/>
            <person name="Denny R."/>
            <person name="Deshpande S."/>
            <person name="Dai X."/>
            <person name="Doyle J.J."/>
            <person name="Dudez A.M."/>
            <person name="Farmer A.D."/>
            <person name="Fouteau S."/>
            <person name="Franken C."/>
            <person name="Gibelin C."/>
            <person name="Gish J."/>
            <person name="Goldstein S."/>
            <person name="Gonzalez A.J."/>
            <person name="Green P.J."/>
            <person name="Hallab A."/>
            <person name="Hartog M."/>
            <person name="Hua A."/>
            <person name="Humphray S.J."/>
            <person name="Jeong D.H."/>
            <person name="Jing Y."/>
            <person name="Jocker A."/>
            <person name="Kenton S.M."/>
            <person name="Kim D.J."/>
            <person name="Klee K."/>
            <person name="Lai H."/>
            <person name="Lang C."/>
            <person name="Lin S."/>
            <person name="Macmil S.L."/>
            <person name="Magdelenat G."/>
            <person name="Matthews L."/>
            <person name="McCorrison J."/>
            <person name="Monaghan E.L."/>
            <person name="Mun J.H."/>
            <person name="Najar F.Z."/>
            <person name="Nicholson C."/>
            <person name="Noirot C."/>
            <person name="O'Bleness M."/>
            <person name="Paule C.R."/>
            <person name="Poulain J."/>
            <person name="Prion F."/>
            <person name="Qin B."/>
            <person name="Qu C."/>
            <person name="Retzel E.F."/>
            <person name="Riddle C."/>
            <person name="Sallet E."/>
            <person name="Samain S."/>
            <person name="Samson N."/>
            <person name="Sanders I."/>
            <person name="Saurat O."/>
            <person name="Scarpelli C."/>
            <person name="Schiex T."/>
            <person name="Segurens B."/>
            <person name="Severin A.J."/>
            <person name="Sherrier D.J."/>
            <person name="Shi R."/>
            <person name="Sims S."/>
            <person name="Singer S.R."/>
            <person name="Sinharoy S."/>
            <person name="Sterck L."/>
            <person name="Viollet A."/>
            <person name="Wang B.B."/>
            <person name="Wang K."/>
            <person name="Wang M."/>
            <person name="Wang X."/>
            <person name="Warfsmann J."/>
            <person name="Weissenbach J."/>
            <person name="White D.D."/>
            <person name="White J.D."/>
            <person name="Wiley G.B."/>
            <person name="Wincker P."/>
            <person name="Xing Y."/>
            <person name="Yang L."/>
            <person name="Yao Z."/>
            <person name="Ying F."/>
            <person name="Zhai J."/>
            <person name="Zhou L."/>
            <person name="Zuber A."/>
            <person name="Denarie J."/>
            <person name="Dixon R.A."/>
            <person name="May G.D."/>
            <person name="Schwartz D.C."/>
            <person name="Rogers J."/>
            <person name="Quetier F."/>
            <person name="Town C.D."/>
            <person name="Roe B.A."/>
        </authorList>
    </citation>
    <scope>NUCLEOTIDE SEQUENCE [LARGE SCALE GENOMIC DNA]</scope>
    <source>
        <strain evidence="2">A17</strain>
        <strain evidence="3 4">cv. Jemalong A17</strain>
    </source>
</reference>
<organism evidence="2 4">
    <name type="scientific">Medicago truncatula</name>
    <name type="common">Barrel medic</name>
    <name type="synonym">Medicago tribuloides</name>
    <dbReference type="NCBI Taxonomy" id="3880"/>
    <lineage>
        <taxon>Eukaryota</taxon>
        <taxon>Viridiplantae</taxon>
        <taxon>Streptophyta</taxon>
        <taxon>Embryophyta</taxon>
        <taxon>Tracheophyta</taxon>
        <taxon>Spermatophyta</taxon>
        <taxon>Magnoliopsida</taxon>
        <taxon>eudicotyledons</taxon>
        <taxon>Gunneridae</taxon>
        <taxon>Pentapetalae</taxon>
        <taxon>rosids</taxon>
        <taxon>fabids</taxon>
        <taxon>Fabales</taxon>
        <taxon>Fabaceae</taxon>
        <taxon>Papilionoideae</taxon>
        <taxon>50 kb inversion clade</taxon>
        <taxon>NPAAA clade</taxon>
        <taxon>Hologalegina</taxon>
        <taxon>IRL clade</taxon>
        <taxon>Trifolieae</taxon>
        <taxon>Medicago</taxon>
    </lineage>
</organism>
<evidence type="ECO:0000256" key="1">
    <source>
        <dbReference type="SAM" id="MobiDB-lite"/>
    </source>
</evidence>